<accession>A0A1W4XB81</accession>
<evidence type="ECO:0000313" key="3">
    <source>
        <dbReference type="RefSeq" id="XP_018333284.1"/>
    </source>
</evidence>
<dbReference type="InterPro" id="IPR057428">
    <property type="entry name" value="EFHB_EF-hand_C"/>
</dbReference>
<organism evidence="2 3">
    <name type="scientific">Agrilus planipennis</name>
    <name type="common">Emerald ash borer</name>
    <name type="synonym">Agrilus marcopoli</name>
    <dbReference type="NCBI Taxonomy" id="224129"/>
    <lineage>
        <taxon>Eukaryota</taxon>
        <taxon>Metazoa</taxon>
        <taxon>Ecdysozoa</taxon>
        <taxon>Arthropoda</taxon>
        <taxon>Hexapoda</taxon>
        <taxon>Insecta</taxon>
        <taxon>Pterygota</taxon>
        <taxon>Neoptera</taxon>
        <taxon>Endopterygota</taxon>
        <taxon>Coleoptera</taxon>
        <taxon>Polyphaga</taxon>
        <taxon>Elateriformia</taxon>
        <taxon>Buprestoidea</taxon>
        <taxon>Buprestidae</taxon>
        <taxon>Agrilinae</taxon>
        <taxon>Agrilus</taxon>
    </lineage>
</organism>
<reference evidence="3" key="1">
    <citation type="submission" date="2025-08" db="UniProtKB">
        <authorList>
            <consortium name="RefSeq"/>
        </authorList>
    </citation>
    <scope>IDENTIFICATION</scope>
    <source>
        <tissue evidence="3">Entire body</tissue>
    </source>
</reference>
<keyword evidence="2" id="KW-1185">Reference proteome</keyword>
<evidence type="ECO:0000259" key="1">
    <source>
        <dbReference type="Pfam" id="PF25325"/>
    </source>
</evidence>
<dbReference type="KEGG" id="apln:108742538"/>
<gene>
    <name evidence="3" type="primary">LOC108742538</name>
</gene>
<dbReference type="InParanoid" id="A0A1W4XB81"/>
<dbReference type="Proteomes" id="UP000192223">
    <property type="component" value="Unplaced"/>
</dbReference>
<name>A0A1W4XB81_AGRPL</name>
<dbReference type="SUPFAM" id="SSF47473">
    <property type="entry name" value="EF-hand"/>
    <property type="match status" value="1"/>
</dbReference>
<evidence type="ECO:0000313" key="2">
    <source>
        <dbReference type="Proteomes" id="UP000192223"/>
    </source>
</evidence>
<proteinExistence type="predicted"/>
<dbReference type="RefSeq" id="XP_018333284.1">
    <property type="nucleotide sequence ID" value="XM_018477782.1"/>
</dbReference>
<dbReference type="AlphaFoldDB" id="A0A1W4XB81"/>
<dbReference type="OrthoDB" id="2096280at2759"/>
<dbReference type="GeneID" id="108742538"/>
<sequence>MTANEGKFSDTAPVICAAGKVFVDPENVGTRMKNYPLDDKINALKHDATIFEEQRTPFIYRQPHLENTRHKGIYTESRAILRPPQTTSYQLFLNELRESTYDSTWNKIVGKPRDPFKGIPSGLPSKMDPVHKITLGKASVKDVPAGVLVNPPKSPRTVCCESHIGHDLYKKSHGDYYPAEQIDRGYKQPAYNPDKRYGIKTTYDPRGIWVKCASTWFDTKPVIPVHTSQAKVRERMKPQLGRYMEPCENNKSVPRGFMYGKPCKRELYGMEELLKDADRPPCIFKRDYHDWIEHLNQIRRNVKKRSNEFGFDLRSFKNRIAYYDKEATGWTSLEFLYEMCKCYKINFDHSLFEPLMELCGVLKNGRINYDTFIDLIDINKAVPELVKINDIPKKNQYYTTTYQAMHCDFLKTELSDKPPAGLPSVRFDRPEGVVKACQCKADLENLGDEMSAASLLNPSVYTNSGLSHRDLLTPIKPEKMKLLFENLGYKFPDDSFQKIWQKGVERDGTGLVCIDTFLELLKKCLPSPILVEENPEKDCSTFVPKEKITL</sequence>
<dbReference type="Pfam" id="PF25325">
    <property type="entry name" value="EF-hand_EFHB_C"/>
    <property type="match status" value="1"/>
</dbReference>
<feature type="domain" description="EFHB C-terminal EF-hand" evidence="1">
    <location>
        <begin position="454"/>
        <end position="524"/>
    </location>
</feature>
<dbReference type="STRING" id="224129.A0A1W4XB81"/>
<protein>
    <submittedName>
        <fullName evidence="3">EF-hand domain-containing family member B-like</fullName>
    </submittedName>
</protein>
<dbReference type="InterPro" id="IPR011992">
    <property type="entry name" value="EF-hand-dom_pair"/>
</dbReference>